<dbReference type="PROSITE" id="PS50995">
    <property type="entry name" value="HTH_MARR_2"/>
    <property type="match status" value="1"/>
</dbReference>
<dbReference type="PANTHER" id="PTHR33164:SF57">
    <property type="entry name" value="MARR-FAMILY TRANSCRIPTIONAL REGULATOR"/>
    <property type="match status" value="1"/>
</dbReference>
<dbReference type="InterPro" id="IPR039422">
    <property type="entry name" value="MarR/SlyA-like"/>
</dbReference>
<sequence>MTDSVKVQGPHVALLLGEAFERVRRATEGPRWRGLRQSHLRILDTIEPEGSRAVDLARRLRMTKQGAGQLVATLLRLGLVDQVPDPADRRARLLVLTDEGGELRGALEVRLAAIEEGWADEVGAAEYATFRRVLLAIAERGVDGA</sequence>
<dbReference type="InterPro" id="IPR000835">
    <property type="entry name" value="HTH_MarR-typ"/>
</dbReference>
<gene>
    <name evidence="2" type="ORF">GCM10022197_41140</name>
</gene>
<evidence type="ECO:0000259" key="1">
    <source>
        <dbReference type="PROSITE" id="PS50995"/>
    </source>
</evidence>
<dbReference type="InterPro" id="IPR036390">
    <property type="entry name" value="WH_DNA-bd_sf"/>
</dbReference>
<dbReference type="SUPFAM" id="SSF46785">
    <property type="entry name" value="Winged helix' DNA-binding domain"/>
    <property type="match status" value="1"/>
</dbReference>
<dbReference type="RefSeq" id="WP_204913041.1">
    <property type="nucleotide sequence ID" value="NZ_BAAAYR010000007.1"/>
</dbReference>
<evidence type="ECO:0000313" key="2">
    <source>
        <dbReference type="EMBL" id="GAA3579440.1"/>
    </source>
</evidence>
<keyword evidence="3" id="KW-1185">Reference proteome</keyword>
<dbReference type="InterPro" id="IPR036388">
    <property type="entry name" value="WH-like_DNA-bd_sf"/>
</dbReference>
<organism evidence="2 3">
    <name type="scientific">Microlunatus spumicola</name>
    <dbReference type="NCBI Taxonomy" id="81499"/>
    <lineage>
        <taxon>Bacteria</taxon>
        <taxon>Bacillati</taxon>
        <taxon>Actinomycetota</taxon>
        <taxon>Actinomycetes</taxon>
        <taxon>Propionibacteriales</taxon>
        <taxon>Propionibacteriaceae</taxon>
        <taxon>Microlunatus</taxon>
    </lineage>
</organism>
<evidence type="ECO:0000313" key="3">
    <source>
        <dbReference type="Proteomes" id="UP001500767"/>
    </source>
</evidence>
<dbReference type="SMART" id="SM00347">
    <property type="entry name" value="HTH_MARR"/>
    <property type="match status" value="1"/>
</dbReference>
<dbReference type="Proteomes" id="UP001500767">
    <property type="component" value="Unassembled WGS sequence"/>
</dbReference>
<feature type="domain" description="HTH marR-type" evidence="1">
    <location>
        <begin position="1"/>
        <end position="139"/>
    </location>
</feature>
<reference evidence="3" key="1">
    <citation type="journal article" date="2019" name="Int. J. Syst. Evol. Microbiol.">
        <title>The Global Catalogue of Microorganisms (GCM) 10K type strain sequencing project: providing services to taxonomists for standard genome sequencing and annotation.</title>
        <authorList>
            <consortium name="The Broad Institute Genomics Platform"/>
            <consortium name="The Broad Institute Genome Sequencing Center for Infectious Disease"/>
            <person name="Wu L."/>
            <person name="Ma J."/>
        </authorList>
    </citation>
    <scope>NUCLEOTIDE SEQUENCE [LARGE SCALE GENOMIC DNA]</scope>
    <source>
        <strain evidence="3">JCM 16540</strain>
    </source>
</reference>
<dbReference type="Pfam" id="PF12802">
    <property type="entry name" value="MarR_2"/>
    <property type="match status" value="1"/>
</dbReference>
<accession>A0ABP6YAD2</accession>
<comment type="caution">
    <text evidence="2">The sequence shown here is derived from an EMBL/GenBank/DDBJ whole genome shotgun (WGS) entry which is preliminary data.</text>
</comment>
<name>A0ABP6YAD2_9ACTN</name>
<dbReference type="PANTHER" id="PTHR33164">
    <property type="entry name" value="TRANSCRIPTIONAL REGULATOR, MARR FAMILY"/>
    <property type="match status" value="1"/>
</dbReference>
<proteinExistence type="predicted"/>
<protein>
    <submittedName>
        <fullName evidence="2">MarR family winged helix-turn-helix transcriptional regulator</fullName>
    </submittedName>
</protein>
<dbReference type="EMBL" id="BAAAYR010000007">
    <property type="protein sequence ID" value="GAA3579440.1"/>
    <property type="molecule type" value="Genomic_DNA"/>
</dbReference>
<dbReference type="Gene3D" id="1.10.10.10">
    <property type="entry name" value="Winged helix-like DNA-binding domain superfamily/Winged helix DNA-binding domain"/>
    <property type="match status" value="1"/>
</dbReference>